<feature type="signal peptide" evidence="1">
    <location>
        <begin position="1"/>
        <end position="23"/>
    </location>
</feature>
<evidence type="ECO:0000313" key="2">
    <source>
        <dbReference type="EMBL" id="MFC4621814.1"/>
    </source>
</evidence>
<feature type="chain" id="PRO_5047381881" evidence="1">
    <location>
        <begin position="24"/>
        <end position="77"/>
    </location>
</feature>
<sequence>MTALNIKSVATIAAALIASSAWAAGAAEQKCGAGTCGKKEMTCKSGAQCDASCSKKDSACSKKDASCSKKDAACSKK</sequence>
<reference evidence="3" key="1">
    <citation type="journal article" date="2019" name="Int. J. Syst. Evol. Microbiol.">
        <title>The Global Catalogue of Microorganisms (GCM) 10K type strain sequencing project: providing services to taxonomists for standard genome sequencing and annotation.</title>
        <authorList>
            <consortium name="The Broad Institute Genomics Platform"/>
            <consortium name="The Broad Institute Genome Sequencing Center for Infectious Disease"/>
            <person name="Wu L."/>
            <person name="Ma J."/>
        </authorList>
    </citation>
    <scope>NUCLEOTIDE SEQUENCE [LARGE SCALE GENOMIC DNA]</scope>
    <source>
        <strain evidence="3">JCM 11650</strain>
    </source>
</reference>
<proteinExistence type="predicted"/>
<accession>A0ABV9GXG0</accession>
<name>A0ABV9GXG0_9BURK</name>
<comment type="caution">
    <text evidence="2">The sequence shown here is derived from an EMBL/GenBank/DDBJ whole genome shotgun (WGS) entry which is preliminary data.</text>
</comment>
<dbReference type="Proteomes" id="UP001595967">
    <property type="component" value="Unassembled WGS sequence"/>
</dbReference>
<gene>
    <name evidence="2" type="ORF">ACFO3A_06245</name>
</gene>
<keyword evidence="3" id="KW-1185">Reference proteome</keyword>
<evidence type="ECO:0000256" key="1">
    <source>
        <dbReference type="SAM" id="SignalP"/>
    </source>
</evidence>
<protein>
    <submittedName>
        <fullName evidence="2">Uncharacterized protein</fullName>
    </submittedName>
</protein>
<evidence type="ECO:0000313" key="3">
    <source>
        <dbReference type="Proteomes" id="UP001595967"/>
    </source>
</evidence>
<dbReference type="RefSeq" id="WP_377724913.1">
    <property type="nucleotide sequence ID" value="NZ_JBHSEW010000004.1"/>
</dbReference>
<keyword evidence="1" id="KW-0732">Signal</keyword>
<organism evidence="2 3">
    <name type="scientific">Comamonas nitrativorans</name>
    <dbReference type="NCBI Taxonomy" id="108437"/>
    <lineage>
        <taxon>Bacteria</taxon>
        <taxon>Pseudomonadati</taxon>
        <taxon>Pseudomonadota</taxon>
        <taxon>Betaproteobacteria</taxon>
        <taxon>Burkholderiales</taxon>
        <taxon>Comamonadaceae</taxon>
        <taxon>Comamonas</taxon>
    </lineage>
</organism>
<dbReference type="EMBL" id="JBHSEW010000004">
    <property type="protein sequence ID" value="MFC4621814.1"/>
    <property type="molecule type" value="Genomic_DNA"/>
</dbReference>